<organism evidence="1 2">
    <name type="scientific">Kineosporia succinea</name>
    <dbReference type="NCBI Taxonomy" id="84632"/>
    <lineage>
        <taxon>Bacteria</taxon>
        <taxon>Bacillati</taxon>
        <taxon>Actinomycetota</taxon>
        <taxon>Actinomycetes</taxon>
        <taxon>Kineosporiales</taxon>
        <taxon>Kineosporiaceae</taxon>
        <taxon>Kineosporia</taxon>
    </lineage>
</organism>
<comment type="caution">
    <text evidence="1">The sequence shown here is derived from an EMBL/GenBank/DDBJ whole genome shotgun (WGS) entry which is preliminary data.</text>
</comment>
<dbReference type="RefSeq" id="WP_307248543.1">
    <property type="nucleotide sequence ID" value="NZ_JAUSQZ010000001.1"/>
</dbReference>
<protein>
    <submittedName>
        <fullName evidence="1">Phage tail-like protein</fullName>
    </submittedName>
</protein>
<keyword evidence="2" id="KW-1185">Reference proteome</keyword>
<dbReference type="PANTHER" id="PTHR38009">
    <property type="entry name" value="CONSERVED HYPOTHETICAL PHAGE TAIL PROTEIN"/>
    <property type="match status" value="1"/>
</dbReference>
<gene>
    <name evidence="1" type="ORF">J2S57_005639</name>
</gene>
<dbReference type="Pfam" id="PF06841">
    <property type="entry name" value="Phage_T4_gp19"/>
    <property type="match status" value="1"/>
</dbReference>
<reference evidence="1 2" key="1">
    <citation type="submission" date="2023-07" db="EMBL/GenBank/DDBJ databases">
        <title>Sequencing the genomes of 1000 actinobacteria strains.</title>
        <authorList>
            <person name="Klenk H.-P."/>
        </authorList>
    </citation>
    <scope>NUCLEOTIDE SEQUENCE [LARGE SCALE GENOMIC DNA]</scope>
    <source>
        <strain evidence="1 2">DSM 44388</strain>
    </source>
</reference>
<dbReference type="InterPro" id="IPR011747">
    <property type="entry name" value="CHP02241"/>
</dbReference>
<dbReference type="InterPro" id="IPR010667">
    <property type="entry name" value="Phage_T4_Gp19"/>
</dbReference>
<evidence type="ECO:0000313" key="2">
    <source>
        <dbReference type="Proteomes" id="UP001235712"/>
    </source>
</evidence>
<dbReference type="EMBL" id="JAUSQZ010000001">
    <property type="protein sequence ID" value="MDP9829890.1"/>
    <property type="molecule type" value="Genomic_DNA"/>
</dbReference>
<dbReference type="PANTHER" id="PTHR38009:SF1">
    <property type="entry name" value="CONSERVED HYPOTHETICAL PHAGE TAIL PROTEIN"/>
    <property type="match status" value="1"/>
</dbReference>
<evidence type="ECO:0000313" key="1">
    <source>
        <dbReference type="EMBL" id="MDP9829890.1"/>
    </source>
</evidence>
<sequence length="157" mass="16775">MPSDTEILGGQPPVAANFLLEVDGVAIGTFQKVSGLEVTVATHEYAEGGVSGFVHRLPGQMSWPSLVFSRGLTTSDNLFAWMNRSAGDGFQSAGGKLERKTASVTLIDVTGNRLRSFAVRDAFPVRWTGPALATQDSSVLYEELEVAHHGFTSATFV</sequence>
<proteinExistence type="predicted"/>
<name>A0ABT9PCJ2_9ACTN</name>
<dbReference type="Proteomes" id="UP001235712">
    <property type="component" value="Unassembled WGS sequence"/>
</dbReference>
<dbReference type="NCBIfam" id="TIGR02241">
    <property type="entry name" value="conserved hypothetical phage tail region protein"/>
    <property type="match status" value="1"/>
</dbReference>
<accession>A0ABT9PCJ2</accession>